<accession>A0ABW0LNJ7</accession>
<feature type="domain" description="Response regulatory" evidence="10">
    <location>
        <begin position="3"/>
        <end position="120"/>
    </location>
</feature>
<keyword evidence="12" id="KW-1185">Reference proteome</keyword>
<dbReference type="InterPro" id="IPR009057">
    <property type="entry name" value="Homeodomain-like_sf"/>
</dbReference>
<keyword evidence="5" id="KW-0805">Transcription regulation</keyword>
<evidence type="ECO:0000256" key="4">
    <source>
        <dbReference type="ARBA" id="ARBA00023012"/>
    </source>
</evidence>
<dbReference type="EMBL" id="JBHSMC010000025">
    <property type="protein sequence ID" value="MFC5466326.1"/>
    <property type="molecule type" value="Genomic_DNA"/>
</dbReference>
<dbReference type="InterPro" id="IPR001789">
    <property type="entry name" value="Sig_transdc_resp-reg_receiver"/>
</dbReference>
<evidence type="ECO:0000259" key="10">
    <source>
        <dbReference type="PROSITE" id="PS50110"/>
    </source>
</evidence>
<dbReference type="Gene3D" id="3.40.50.2300">
    <property type="match status" value="1"/>
</dbReference>
<keyword evidence="3 8" id="KW-0597">Phosphoprotein</keyword>
<dbReference type="PANTHER" id="PTHR42713">
    <property type="entry name" value="HISTIDINE KINASE-RELATED"/>
    <property type="match status" value="1"/>
</dbReference>
<dbReference type="SMART" id="SM00448">
    <property type="entry name" value="REC"/>
    <property type="match status" value="1"/>
</dbReference>
<gene>
    <name evidence="11" type="ORF">ACFPM4_16525</name>
</gene>
<evidence type="ECO:0000256" key="8">
    <source>
        <dbReference type="PROSITE-ProRule" id="PRU00169"/>
    </source>
</evidence>
<organism evidence="11 12">
    <name type="scientific">Lederbergia graminis</name>
    <dbReference type="NCBI Taxonomy" id="735518"/>
    <lineage>
        <taxon>Bacteria</taxon>
        <taxon>Bacillati</taxon>
        <taxon>Bacillota</taxon>
        <taxon>Bacilli</taxon>
        <taxon>Bacillales</taxon>
        <taxon>Bacillaceae</taxon>
        <taxon>Lederbergia</taxon>
    </lineage>
</organism>
<name>A0ABW0LNJ7_9BACI</name>
<proteinExistence type="predicted"/>
<dbReference type="Gene3D" id="1.10.10.60">
    <property type="entry name" value="Homeodomain-like"/>
    <property type="match status" value="2"/>
</dbReference>
<keyword evidence="7" id="KW-0804">Transcription</keyword>
<dbReference type="SUPFAM" id="SSF46689">
    <property type="entry name" value="Homeodomain-like"/>
    <property type="match status" value="2"/>
</dbReference>
<dbReference type="Proteomes" id="UP001596147">
    <property type="component" value="Unassembled WGS sequence"/>
</dbReference>
<evidence type="ECO:0000256" key="5">
    <source>
        <dbReference type="ARBA" id="ARBA00023015"/>
    </source>
</evidence>
<keyword evidence="2" id="KW-0963">Cytoplasm</keyword>
<evidence type="ECO:0000256" key="3">
    <source>
        <dbReference type="ARBA" id="ARBA00022553"/>
    </source>
</evidence>
<dbReference type="InterPro" id="IPR011006">
    <property type="entry name" value="CheY-like_superfamily"/>
</dbReference>
<keyword evidence="6" id="KW-0238">DNA-binding</keyword>
<dbReference type="InterPro" id="IPR018062">
    <property type="entry name" value="HTH_AraC-typ_CS"/>
</dbReference>
<dbReference type="PROSITE" id="PS00041">
    <property type="entry name" value="HTH_ARAC_FAMILY_1"/>
    <property type="match status" value="1"/>
</dbReference>
<dbReference type="InterPro" id="IPR018060">
    <property type="entry name" value="HTH_AraC"/>
</dbReference>
<feature type="domain" description="HTH araC/xylS-type" evidence="9">
    <location>
        <begin position="402"/>
        <end position="500"/>
    </location>
</feature>
<feature type="modified residue" description="4-aspartylphosphate" evidence="8">
    <location>
        <position position="55"/>
    </location>
</feature>
<dbReference type="Pfam" id="PF12833">
    <property type="entry name" value="HTH_18"/>
    <property type="match status" value="1"/>
</dbReference>
<evidence type="ECO:0000256" key="2">
    <source>
        <dbReference type="ARBA" id="ARBA00022490"/>
    </source>
</evidence>
<dbReference type="CDD" id="cd17536">
    <property type="entry name" value="REC_YesN-like"/>
    <property type="match status" value="1"/>
</dbReference>
<dbReference type="PROSITE" id="PS01124">
    <property type="entry name" value="HTH_ARAC_FAMILY_2"/>
    <property type="match status" value="1"/>
</dbReference>
<dbReference type="InterPro" id="IPR051552">
    <property type="entry name" value="HptR"/>
</dbReference>
<dbReference type="SUPFAM" id="SSF52172">
    <property type="entry name" value="CheY-like"/>
    <property type="match status" value="1"/>
</dbReference>
<reference evidence="12" key="1">
    <citation type="journal article" date="2019" name="Int. J. Syst. Evol. Microbiol.">
        <title>The Global Catalogue of Microorganisms (GCM) 10K type strain sequencing project: providing services to taxonomists for standard genome sequencing and annotation.</title>
        <authorList>
            <consortium name="The Broad Institute Genomics Platform"/>
            <consortium name="The Broad Institute Genome Sequencing Center for Infectious Disease"/>
            <person name="Wu L."/>
            <person name="Ma J."/>
        </authorList>
    </citation>
    <scope>NUCLEOTIDE SEQUENCE [LARGE SCALE GENOMIC DNA]</scope>
    <source>
        <strain evidence="12">CGMCC 1.12237</strain>
    </source>
</reference>
<comment type="subcellular location">
    <subcellularLocation>
        <location evidence="1">Cytoplasm</location>
    </subcellularLocation>
</comment>
<evidence type="ECO:0000256" key="1">
    <source>
        <dbReference type="ARBA" id="ARBA00004496"/>
    </source>
</evidence>
<dbReference type="PRINTS" id="PR00032">
    <property type="entry name" value="HTHARAC"/>
</dbReference>
<evidence type="ECO:0000256" key="7">
    <source>
        <dbReference type="ARBA" id="ARBA00023163"/>
    </source>
</evidence>
<dbReference type="InterPro" id="IPR020449">
    <property type="entry name" value="Tscrpt_reg_AraC-type_HTH"/>
</dbReference>
<evidence type="ECO:0000313" key="12">
    <source>
        <dbReference type="Proteomes" id="UP001596147"/>
    </source>
</evidence>
<evidence type="ECO:0000313" key="11">
    <source>
        <dbReference type="EMBL" id="MFC5466326.1"/>
    </source>
</evidence>
<comment type="caution">
    <text evidence="11">The sequence shown here is derived from an EMBL/GenBank/DDBJ whole genome shotgun (WGS) entry which is preliminary data.</text>
</comment>
<evidence type="ECO:0000259" key="9">
    <source>
        <dbReference type="PROSITE" id="PS01124"/>
    </source>
</evidence>
<dbReference type="Pfam" id="PF00072">
    <property type="entry name" value="Response_reg"/>
    <property type="match status" value="1"/>
</dbReference>
<dbReference type="RefSeq" id="WP_382354195.1">
    <property type="nucleotide sequence ID" value="NZ_JBHSMC010000025.1"/>
</dbReference>
<protein>
    <submittedName>
        <fullName evidence="11">Response regulator</fullName>
    </submittedName>
</protein>
<dbReference type="SMART" id="SM00342">
    <property type="entry name" value="HTH_ARAC"/>
    <property type="match status" value="1"/>
</dbReference>
<sequence>MHKLLIVDDERNIRLGIQAMISRAFPETFEFLLASNGLEALELLNSNDIDILLTDIKMPEMDGIQLVQSIQNLAYKPTVLIISGYDDFQYAKEAIKFRVKDYLLKPINRNELKQTLERVLLEAEVEQNTKKAANEYCSNQLNYIFIHPKIREEEVNKIVTNLQLDAFMDGYYVGAMKFHESSEEENVAYVEDMIAKYCSGSEYFCFRDKDGNVIILTCEEQLFHTLKSHMKSKRSSLGISVRHTHLEHIKTAYEQAVFALKNYFLYPEKPLIHFSHVNKSKITDHDIPVDNLKKIFHMIGTNREQEIKTCLLEVLNLEEITHQGIEYMELLSRSINTIILDAAYHRLGEDSVEILKRYDKVGYIYHFKSFYDYFYALEEMIFLLHEYQKQLKSVYSEQKYMEMAIKYIHDNYNQDINLAVVSNYVSLNYSYFSHMFKEYTGHSFVDYLKKVRIEQAKTLLTSPELKIYEVSSLVGYKNPKQFTRVFREFVGIAPKEYQEKLLSD</sequence>
<dbReference type="PROSITE" id="PS50110">
    <property type="entry name" value="RESPONSE_REGULATORY"/>
    <property type="match status" value="1"/>
</dbReference>
<dbReference type="PANTHER" id="PTHR42713:SF3">
    <property type="entry name" value="TRANSCRIPTIONAL REGULATORY PROTEIN HPTR"/>
    <property type="match status" value="1"/>
</dbReference>
<keyword evidence="4" id="KW-0902">Two-component regulatory system</keyword>
<evidence type="ECO:0000256" key="6">
    <source>
        <dbReference type="ARBA" id="ARBA00023125"/>
    </source>
</evidence>